<keyword evidence="7" id="KW-1185">Reference proteome</keyword>
<feature type="repeat" description="ANK" evidence="3">
    <location>
        <begin position="949"/>
        <end position="987"/>
    </location>
</feature>
<dbReference type="PROSITE" id="PS00028">
    <property type="entry name" value="ZINC_FINGER_C2H2_1"/>
    <property type="match status" value="1"/>
</dbReference>
<evidence type="ECO:0000313" key="7">
    <source>
        <dbReference type="Proteomes" id="UP000011083"/>
    </source>
</evidence>
<feature type="repeat" description="ANK" evidence="3">
    <location>
        <begin position="425"/>
        <end position="457"/>
    </location>
</feature>
<feature type="repeat" description="ANK" evidence="3">
    <location>
        <begin position="38"/>
        <end position="70"/>
    </location>
</feature>
<feature type="region of interest" description="Disordered" evidence="4">
    <location>
        <begin position="1398"/>
        <end position="1419"/>
    </location>
</feature>
<feature type="repeat" description="ANK" evidence="3">
    <location>
        <begin position="353"/>
        <end position="386"/>
    </location>
</feature>
<evidence type="ECO:0000259" key="5">
    <source>
        <dbReference type="PROSITE" id="PS00028"/>
    </source>
</evidence>
<dbReference type="GeneID" id="14917535"/>
<feature type="repeat" description="ANK" evidence="3">
    <location>
        <begin position="577"/>
        <end position="609"/>
    </location>
</feature>
<dbReference type="OMA" id="ASKNCHH"/>
<dbReference type="InterPro" id="IPR002110">
    <property type="entry name" value="Ankyrin_rpt"/>
</dbReference>
<feature type="compositionally biased region" description="Basic and acidic residues" evidence="4">
    <location>
        <begin position="1156"/>
        <end position="1191"/>
    </location>
</feature>
<evidence type="ECO:0000256" key="2">
    <source>
        <dbReference type="ARBA" id="ARBA00023043"/>
    </source>
</evidence>
<feature type="repeat" description="ANK" evidence="3">
    <location>
        <begin position="387"/>
        <end position="424"/>
    </location>
</feature>
<feature type="repeat" description="ANK" evidence="3">
    <location>
        <begin position="72"/>
        <end position="108"/>
    </location>
</feature>
<feature type="region of interest" description="Disordered" evidence="4">
    <location>
        <begin position="1114"/>
        <end position="1196"/>
    </location>
</feature>
<dbReference type="Proteomes" id="UP000011083">
    <property type="component" value="Unassembled WGS sequence"/>
</dbReference>
<dbReference type="OrthoDB" id="426293at2759"/>
<dbReference type="PRINTS" id="PR01415">
    <property type="entry name" value="ANKYRIN"/>
</dbReference>
<evidence type="ECO:0000313" key="6">
    <source>
        <dbReference type="EMBL" id="ELR16816.1"/>
    </source>
</evidence>
<organism evidence="6 7">
    <name type="scientific">Acanthamoeba castellanii (strain ATCC 30010 / Neff)</name>
    <dbReference type="NCBI Taxonomy" id="1257118"/>
    <lineage>
        <taxon>Eukaryota</taxon>
        <taxon>Amoebozoa</taxon>
        <taxon>Discosea</taxon>
        <taxon>Longamoebia</taxon>
        <taxon>Centramoebida</taxon>
        <taxon>Acanthamoebidae</taxon>
        <taxon>Acanthamoeba</taxon>
    </lineage>
</organism>
<reference evidence="6 7" key="1">
    <citation type="journal article" date="2013" name="Genome Biol.">
        <title>Genome of Acanthamoeba castellanii highlights extensive lateral gene transfer and early evolution of tyrosine kinase signaling.</title>
        <authorList>
            <person name="Clarke M."/>
            <person name="Lohan A.J."/>
            <person name="Liu B."/>
            <person name="Lagkouvardos I."/>
            <person name="Roy S."/>
            <person name="Zafar N."/>
            <person name="Bertelli C."/>
            <person name="Schilde C."/>
            <person name="Kianianmomeni A."/>
            <person name="Burglin T.R."/>
            <person name="Frech C."/>
            <person name="Turcotte B."/>
            <person name="Kopec K.O."/>
            <person name="Synnott J.M."/>
            <person name="Choo C."/>
            <person name="Paponov I."/>
            <person name="Finkler A."/>
            <person name="Soon Heng Tan C."/>
            <person name="Hutchins A.P."/>
            <person name="Weinmeier T."/>
            <person name="Rattei T."/>
            <person name="Chu J.S."/>
            <person name="Gimenez G."/>
            <person name="Irimia M."/>
            <person name="Rigden D.J."/>
            <person name="Fitzpatrick D.A."/>
            <person name="Lorenzo-Morales J."/>
            <person name="Bateman A."/>
            <person name="Chiu C.H."/>
            <person name="Tang P."/>
            <person name="Hegemann P."/>
            <person name="Fromm H."/>
            <person name="Raoult D."/>
            <person name="Greub G."/>
            <person name="Miranda-Saavedra D."/>
            <person name="Chen N."/>
            <person name="Nash P."/>
            <person name="Ginger M.L."/>
            <person name="Horn M."/>
            <person name="Schaap P."/>
            <person name="Caler L."/>
            <person name="Loftus B."/>
        </authorList>
    </citation>
    <scope>NUCLEOTIDE SEQUENCE [LARGE SCALE GENOMIC DNA]</scope>
    <source>
        <strain evidence="6 7">Neff</strain>
    </source>
</reference>
<evidence type="ECO:0000256" key="1">
    <source>
        <dbReference type="ARBA" id="ARBA00022737"/>
    </source>
</evidence>
<feature type="repeat" description="ANK" evidence="3">
    <location>
        <begin position="109"/>
        <end position="141"/>
    </location>
</feature>
<proteinExistence type="predicted"/>
<evidence type="ECO:0000256" key="3">
    <source>
        <dbReference type="PROSITE-ProRule" id="PRU00023"/>
    </source>
</evidence>
<dbReference type="KEGG" id="acan:ACA1_383470"/>
<dbReference type="Pfam" id="PF13857">
    <property type="entry name" value="Ank_5"/>
    <property type="match status" value="1"/>
</dbReference>
<feature type="repeat" description="ANK" evidence="3">
    <location>
        <begin position="1062"/>
        <end position="1094"/>
    </location>
</feature>
<sequence length="1644" mass="179957">MTGLWDVVAAGRLRETASLLQRGGEQDTKRELHRMDMNGDNLLILAVRSSNPDLVQLLLDNGSQPDMRSRKTGCSALHEAVRLPPGIDTMRTLDLLVERGAYVNLRDKAGQTPLHMATELAFEDAIDYLLSVGGNPTLKDKKGRKPVGIAKANTDSHIFETFFNLDFKKHQERKQKGKRKGGVRKKKDPNQRVFKAILLNRLKDLENTLKVGEKSGVRRSQSALLGKLGHLEALKLLIKYGAKPNIMNTSGTTALHAAAEGGHDAVIEVLLEHGAPIDVRDNDKKTPLDLAFQKGKGSTTRLLLNLILSRGQTFSQKRWDWMFRKATKSGQVDLMQLVMKCSKSLNVNTQTLTGWTPLHIAVRNGQVDAVAFLLSQRGIKTNLGTEANWTPLHVACEYSNADKKMKLMSLLLSQKGTNPNIQNTAGFTPLHMCAKKHDLEGVRLLLEYNANPDIKDNKGWTPLSIAYSEKQQKAKLSSDAEGEVEVESEQMDDEEEVMHCLIEAGANPNQLSFTSRTSPLFEACRVGMERRAEVLIGAEEMSQAWSVLSLSVLKERSPRIISLLVEKGADVNFTNAKGYTPLHTAVTLANYEVVKILLDAGADPNICNADGTSPLATAFCVAFADKAEVSTVSVAQEGLGQSQSPAASVTRRRQAEKIIEELFRRGARTEAGSGQSYLKLLKTALYGNSTSILASLLAPRADADDAPLVAMEALVSDSSELLNYLLNMRKRKNTQLDHLKQLLTLFIDGRQSGGGAELEDPGVGANLTIACRLDVNMTRAGRTPVHDLVLASVFAVANASKAAGALPHASLAFERELIDFLVAKGAQINQPDQNTGFTPLVSAVLALSLLKGNTDFCCRDQVLSLIDHLLSLGAVPSLTIVDKAGDARNLETLLALAAKYVGDAGVQGLIAAPDSKGRSALHLALIAGHLPTVTCLLQHGADASACDGKGWSPLQMAYMNKDSTEEQLWSIMTELVAHGADVNDRTSKHTILDLAVGNGRWALAEKLSAMGATLSQGSALLGQKNSRQRWPLLHSVAKGGNCEIAKQILDAKSVDINDMDPHMWTAVHIAVLHGDVNMTRLLLEHGADPSQNTNHAWSVLHTAAALRRAKTTEELARQKLDKQKRDQRDFKRQERRKAAEAKNAKNAKNAKADGAQPERRPRVSRQEIEEAKRKRKEEKAQQAEEDVKADSDAQTNEELSEQLLRVLLEGPGAKTLNINGKDERGRTALDIALLVGNIKGGKVLAADGGRTHKFGFPNSKGWNDLHRAVFEGELRTVRDILHVRSEPAFSHIIDVNAEDMAGLTPLLIAAMKPNARVVKELLEHGANPAHTDRAGRNCLHHALLRKRRAVVKVIMKYVGDDVVMAKTKDGYTCLDLASTQAFKKMSLHDLVSRNYKKAAVEERPENRHDDREKKVKEGRESIVTHDVASWGGRKTGKAVALDLFEDWHEWQDDYAREQEEYEAEEEAAAHYAEGTGGEEEEGGRYYHRQPSRHHSIDWSEYLPQPVYPYPLSVQYGDYPTLYDPSFTYPPGYADDDAEATMEVAKWTDGVDGADGAEEHGWTGFSAADWTTWGLPDDQSRIADGNGWGEAEAEAEADGDGNSWGQPTDQDPNALPSACPFCGSLWADSESLTAHALAAHNAHLG</sequence>
<dbReference type="VEuPathDB" id="AmoebaDB:ACA1_383470"/>
<evidence type="ECO:0000256" key="4">
    <source>
        <dbReference type="SAM" id="MobiDB-lite"/>
    </source>
</evidence>
<keyword evidence="1" id="KW-0677">Repeat</keyword>
<dbReference type="RefSeq" id="XP_004338829.1">
    <property type="nucleotide sequence ID" value="XM_004338781.1"/>
</dbReference>
<dbReference type="PROSITE" id="PS50297">
    <property type="entry name" value="ANK_REP_REGION"/>
    <property type="match status" value="9"/>
</dbReference>
<feature type="region of interest" description="Disordered" evidence="4">
    <location>
        <begin position="1589"/>
        <end position="1611"/>
    </location>
</feature>
<dbReference type="Pfam" id="PF00023">
    <property type="entry name" value="Ank"/>
    <property type="match status" value="1"/>
</dbReference>
<feature type="repeat" description="ANK" evidence="3">
    <location>
        <begin position="250"/>
        <end position="282"/>
    </location>
</feature>
<dbReference type="SMART" id="SM00248">
    <property type="entry name" value="ANK"/>
    <property type="match status" value="23"/>
</dbReference>
<dbReference type="InterPro" id="IPR036770">
    <property type="entry name" value="Ankyrin_rpt-contain_sf"/>
</dbReference>
<name>L8GXK5_ACACF</name>
<dbReference type="STRING" id="1257118.L8GXK5"/>
<feature type="repeat" description="ANK" evidence="3">
    <location>
        <begin position="1301"/>
        <end position="1333"/>
    </location>
</feature>
<dbReference type="PANTHER" id="PTHR24198">
    <property type="entry name" value="ANKYRIN REPEAT AND PROTEIN KINASE DOMAIN-CONTAINING PROTEIN"/>
    <property type="match status" value="1"/>
</dbReference>
<dbReference type="PANTHER" id="PTHR24198:SF165">
    <property type="entry name" value="ANKYRIN REPEAT-CONTAINING PROTEIN-RELATED"/>
    <property type="match status" value="1"/>
</dbReference>
<protein>
    <submittedName>
        <fullName evidence="6">Ankyrin repeatcontaining protein</fullName>
    </submittedName>
</protein>
<dbReference type="EMBL" id="KB007982">
    <property type="protein sequence ID" value="ELR16816.1"/>
    <property type="molecule type" value="Genomic_DNA"/>
</dbReference>
<keyword evidence="2 3" id="KW-0040">ANK repeat</keyword>
<accession>L8GXK5</accession>
<gene>
    <name evidence="6" type="ORF">ACA1_383470</name>
</gene>
<dbReference type="SUPFAM" id="SSF48403">
    <property type="entry name" value="Ankyrin repeat"/>
    <property type="match status" value="4"/>
</dbReference>
<dbReference type="PROSITE" id="PS50088">
    <property type="entry name" value="ANK_REPEAT"/>
    <property type="match status" value="12"/>
</dbReference>
<dbReference type="Gene3D" id="1.25.40.20">
    <property type="entry name" value="Ankyrin repeat-containing domain"/>
    <property type="match status" value="7"/>
</dbReference>
<dbReference type="InterPro" id="IPR013087">
    <property type="entry name" value="Znf_C2H2_type"/>
</dbReference>
<feature type="domain" description="C2H2-type" evidence="5">
    <location>
        <begin position="1618"/>
        <end position="1639"/>
    </location>
</feature>
<dbReference type="Pfam" id="PF12796">
    <property type="entry name" value="Ank_2"/>
    <property type="match status" value="7"/>
</dbReference>
<feature type="repeat" description="ANK" evidence="3">
    <location>
        <begin position="916"/>
        <end position="948"/>
    </location>
</feature>
<feature type="compositionally biased region" description="Basic and acidic residues" evidence="4">
    <location>
        <begin position="1114"/>
        <end position="1143"/>
    </location>
</feature>